<dbReference type="PANTHER" id="PTHR47719:SF2">
    <property type="entry name" value="SKP1-INTERACTING PARTNER 15"/>
    <property type="match status" value="1"/>
</dbReference>
<accession>A0A8D6ZK29</accession>
<dbReference type="InterPro" id="IPR036047">
    <property type="entry name" value="F-box-like_dom_sf"/>
</dbReference>
<name>A0A8D6ZK29_MUSAM</name>
<dbReference type="InterPro" id="IPR015915">
    <property type="entry name" value="Kelch-typ_b-propeller"/>
</dbReference>
<evidence type="ECO:0000256" key="1">
    <source>
        <dbReference type="SAM" id="MobiDB-lite"/>
    </source>
</evidence>
<dbReference type="EMBL" id="HG996472">
    <property type="protein sequence ID" value="CAG1830878.1"/>
    <property type="molecule type" value="Genomic_DNA"/>
</dbReference>
<evidence type="ECO:0000259" key="2">
    <source>
        <dbReference type="PROSITE" id="PS50181"/>
    </source>
</evidence>
<dbReference type="PROSITE" id="PS50181">
    <property type="entry name" value="FBOX"/>
    <property type="match status" value="1"/>
</dbReference>
<feature type="non-terminal residue" evidence="3">
    <location>
        <position position="1"/>
    </location>
</feature>
<reference evidence="3" key="1">
    <citation type="submission" date="2021-03" db="EMBL/GenBank/DDBJ databases">
        <authorList>
            <consortium name="Genoscope - CEA"/>
            <person name="William W."/>
        </authorList>
    </citation>
    <scope>NUCLEOTIDE SEQUENCE</scope>
    <source>
        <strain evidence="3">Doubled-haploid Pahang</strain>
    </source>
</reference>
<feature type="domain" description="F-box" evidence="2">
    <location>
        <begin position="39"/>
        <end position="85"/>
    </location>
</feature>
<gene>
    <name evidence="3" type="ORF">GSMUA_341320.1</name>
</gene>
<sequence>VSVSPPPTGAGGDKMRETHAAADSEASVEVAGLCALPPASPIQLLPQDVLHNVLGRLSLCEVLACRPVCRTFRDALSSTPFLASLPPLRLLALRHPRAAASPHPSLHALDPSFHRWIRLPLSFLPFPSFSPVTASPSLLYLWVDAAPSSASAVATFARNHTKSLAVCNPLTGFHRLLPPLGSAWSRHGTVLAGPDGAVLVVTELAALSYAPSPDRWLKFPLSLPSKPRSPILMADSVFALCDVGTPWRSQWKLFSCRLGDLGGVRGWAPLEQQEWGNVFDIFKRPRLLAGAGGCRLLLIGGLRSSFAVDAPCSTVLILRLDLATMEWDDAGKMPPEMYRCFGGGASGPSVAAAGGNNKVKVFGGDGKVWFSGKRVKGKLALWEEEEVVGKSGGGLWSWVEGIPGYPEAMYRGFIFDAGFTATP</sequence>
<evidence type="ECO:0000313" key="3">
    <source>
        <dbReference type="EMBL" id="CAG1830878.1"/>
    </source>
</evidence>
<feature type="compositionally biased region" description="Basic and acidic residues" evidence="1">
    <location>
        <begin position="13"/>
        <end position="22"/>
    </location>
</feature>
<dbReference type="Gene3D" id="1.20.1280.50">
    <property type="match status" value="1"/>
</dbReference>
<organism evidence="3">
    <name type="scientific">Musa acuminata subsp. malaccensis</name>
    <name type="common">Wild banana</name>
    <name type="synonym">Musa malaccensis</name>
    <dbReference type="NCBI Taxonomy" id="214687"/>
    <lineage>
        <taxon>Eukaryota</taxon>
        <taxon>Viridiplantae</taxon>
        <taxon>Streptophyta</taxon>
        <taxon>Embryophyta</taxon>
        <taxon>Tracheophyta</taxon>
        <taxon>Spermatophyta</taxon>
        <taxon>Magnoliopsida</taxon>
        <taxon>Liliopsida</taxon>
        <taxon>Zingiberales</taxon>
        <taxon>Musaceae</taxon>
        <taxon>Musa</taxon>
    </lineage>
</organism>
<dbReference type="SMART" id="SM00256">
    <property type="entry name" value="FBOX"/>
    <property type="match status" value="1"/>
</dbReference>
<dbReference type="SUPFAM" id="SSF117281">
    <property type="entry name" value="Kelch motif"/>
    <property type="match status" value="1"/>
</dbReference>
<dbReference type="AlphaFoldDB" id="A0A8D6ZK29"/>
<dbReference type="Pfam" id="PF00646">
    <property type="entry name" value="F-box"/>
    <property type="match status" value="1"/>
</dbReference>
<proteinExistence type="predicted"/>
<protein>
    <submittedName>
        <fullName evidence="3">(wild Malaysian banana) hypothetical protein</fullName>
    </submittedName>
</protein>
<dbReference type="CDD" id="cd09917">
    <property type="entry name" value="F-box_SF"/>
    <property type="match status" value="1"/>
</dbReference>
<dbReference type="SUPFAM" id="SSF81383">
    <property type="entry name" value="F-box domain"/>
    <property type="match status" value="1"/>
</dbReference>
<feature type="region of interest" description="Disordered" evidence="1">
    <location>
        <begin position="1"/>
        <end position="22"/>
    </location>
</feature>
<dbReference type="InterPro" id="IPR001810">
    <property type="entry name" value="F-box_dom"/>
</dbReference>
<dbReference type="PANTHER" id="PTHR47719">
    <property type="entry name" value="SKP1-INTERACTING PARTNER 15"/>
    <property type="match status" value="1"/>
</dbReference>